<reference evidence="1" key="2">
    <citation type="submission" date="2022-11" db="EMBL/GenBank/DDBJ databases">
        <title>Draft genome sequence of Coprococcus comes strain 31264.</title>
        <authorList>
            <person name="Hisatomi A."/>
            <person name="Ohkuma M."/>
            <person name="Sakamoto M."/>
        </authorList>
    </citation>
    <scope>NUCLEOTIDE SEQUENCE</scope>
    <source>
        <strain evidence="1">JCM 31264</strain>
    </source>
</reference>
<dbReference type="Proteomes" id="UP001145109">
    <property type="component" value="Unassembled WGS sequence"/>
</dbReference>
<name>A0AA37QJW9_9FIRM</name>
<proteinExistence type="predicted"/>
<organism evidence="1 2">
    <name type="scientific">Coprococcus comes</name>
    <dbReference type="NCBI Taxonomy" id="410072"/>
    <lineage>
        <taxon>Bacteria</taxon>
        <taxon>Bacillati</taxon>
        <taxon>Bacillota</taxon>
        <taxon>Clostridia</taxon>
        <taxon>Lachnospirales</taxon>
        <taxon>Lachnospiraceae</taxon>
        <taxon>Coprococcus</taxon>
    </lineage>
</organism>
<dbReference type="EMBL" id="BSCI01000008">
    <property type="protein sequence ID" value="GLG86976.1"/>
    <property type="molecule type" value="Genomic_DNA"/>
</dbReference>
<evidence type="ECO:0000313" key="2">
    <source>
        <dbReference type="Proteomes" id="UP001145109"/>
    </source>
</evidence>
<protein>
    <submittedName>
        <fullName evidence="1">Uncharacterized protein</fullName>
    </submittedName>
</protein>
<evidence type="ECO:0000313" key="1">
    <source>
        <dbReference type="EMBL" id="GLG86976.1"/>
    </source>
</evidence>
<accession>A0AA37QJW9</accession>
<gene>
    <name evidence="1" type="ORF">comes_15210</name>
</gene>
<reference evidence="1" key="1">
    <citation type="submission" date="2022-09" db="EMBL/GenBank/DDBJ databases">
        <title>Draft genome sequence of Coprococcus comes strain 31264.</title>
        <authorList>
            <person name="Atsushi H."/>
            <person name="Moriya O."/>
            <person name="Mitsuo S."/>
        </authorList>
    </citation>
    <scope>NUCLEOTIDE SEQUENCE</scope>
    <source>
        <strain evidence="1">JCM 31264</strain>
    </source>
</reference>
<sequence length="68" mass="7696">MISDGKLRSLVTLRRFSTILRSQLESFSIFSRSSLFYASDKMEPSDRREEVVAVVSNVMINIPINVTG</sequence>
<comment type="caution">
    <text evidence="1">The sequence shown here is derived from an EMBL/GenBank/DDBJ whole genome shotgun (WGS) entry which is preliminary data.</text>
</comment>
<dbReference type="AlphaFoldDB" id="A0AA37QJW9"/>